<dbReference type="EMBL" id="VTPC01090254">
    <property type="protein sequence ID" value="KAF2883928.1"/>
    <property type="molecule type" value="Genomic_DNA"/>
</dbReference>
<reference evidence="3" key="1">
    <citation type="submission" date="2019-08" db="EMBL/GenBank/DDBJ databases">
        <title>The genome of the North American firefly Photinus pyralis.</title>
        <authorList>
            <consortium name="Photinus pyralis genome working group"/>
            <person name="Fallon T.R."/>
            <person name="Sander Lower S.E."/>
            <person name="Weng J.-K."/>
        </authorList>
    </citation>
    <scope>NUCLEOTIDE SEQUENCE</scope>
    <source>
        <strain evidence="3">TRF0915ILg1</strain>
        <tissue evidence="3">Whole body</tissue>
    </source>
</reference>
<feature type="domain" description="Activating transcription factor 7-interacting protein Fn3" evidence="2">
    <location>
        <begin position="144"/>
        <end position="240"/>
    </location>
</feature>
<feature type="region of interest" description="Disordered" evidence="1">
    <location>
        <begin position="1"/>
        <end position="71"/>
    </location>
</feature>
<dbReference type="PANTHER" id="PTHR23210:SF26">
    <property type="entry name" value="ACTIVATING TRANSCRIPTION FACTOR 7-INTERACTING PROTEIN 1"/>
    <property type="match status" value="1"/>
</dbReference>
<dbReference type="OrthoDB" id="2434995at2759"/>
<dbReference type="Pfam" id="PF16794">
    <property type="entry name" value="fn3_4"/>
    <property type="match status" value="1"/>
</dbReference>
<feature type="compositionally biased region" description="Low complexity" evidence="1">
    <location>
        <begin position="1"/>
        <end position="44"/>
    </location>
</feature>
<dbReference type="GO" id="GO:0005634">
    <property type="term" value="C:nucleus"/>
    <property type="evidence" value="ECO:0007669"/>
    <property type="project" value="TreeGrafter"/>
</dbReference>
<proteinExistence type="predicted"/>
<dbReference type="GO" id="GO:0003712">
    <property type="term" value="F:transcription coregulator activity"/>
    <property type="evidence" value="ECO:0007669"/>
    <property type="project" value="TreeGrafter"/>
</dbReference>
<dbReference type="InterPro" id="IPR056565">
    <property type="entry name" value="Fn3_ATF7IP"/>
</dbReference>
<sequence>MNVASTILSAATSTTDASTTTPVTTSSSTSGVATTSTSSASNKSLNGTAKSPVKPVTTEKPKTVIDLSDEDDKKPVAVTQASSQAVRIVSTPVTANQVQPVRLATPVTSVRANVTTNNKSVLKHPGPLPAPPANQVSLPSRKPVPPKPHLSIKRSNNSLFLSWKMPYNLENYEAIASYQLYAYQETTAPPSSEMWLKIGDVKTSALPMACTLTQFADGIKYFAVRLVDVLKRMGPFSDPEQILL</sequence>
<dbReference type="InterPro" id="IPR026085">
    <property type="entry name" value="ATF7-int"/>
</dbReference>
<name>A0A8K0CAZ7_IGNLU</name>
<evidence type="ECO:0000259" key="2">
    <source>
        <dbReference type="Pfam" id="PF16794"/>
    </source>
</evidence>
<dbReference type="GO" id="GO:0005667">
    <property type="term" value="C:transcription regulator complex"/>
    <property type="evidence" value="ECO:0007669"/>
    <property type="project" value="TreeGrafter"/>
</dbReference>
<gene>
    <name evidence="3" type="ORF">ILUMI_22245</name>
</gene>
<dbReference type="Proteomes" id="UP000801492">
    <property type="component" value="Unassembled WGS sequence"/>
</dbReference>
<accession>A0A8K0CAZ7</accession>
<dbReference type="GO" id="GO:0006355">
    <property type="term" value="P:regulation of DNA-templated transcription"/>
    <property type="evidence" value="ECO:0007669"/>
    <property type="project" value="TreeGrafter"/>
</dbReference>
<evidence type="ECO:0000256" key="1">
    <source>
        <dbReference type="SAM" id="MobiDB-lite"/>
    </source>
</evidence>
<dbReference type="AlphaFoldDB" id="A0A8K0CAZ7"/>
<evidence type="ECO:0000313" key="3">
    <source>
        <dbReference type="EMBL" id="KAF2883928.1"/>
    </source>
</evidence>
<feature type="region of interest" description="Disordered" evidence="1">
    <location>
        <begin position="119"/>
        <end position="149"/>
    </location>
</feature>
<comment type="caution">
    <text evidence="3">The sequence shown here is derived from an EMBL/GenBank/DDBJ whole genome shotgun (WGS) entry which is preliminary data.</text>
</comment>
<dbReference type="PANTHER" id="PTHR23210">
    <property type="entry name" value="ACTIVATING TRANSCRIPTION FACTOR 7 INTERACTING PROTEIN"/>
    <property type="match status" value="1"/>
</dbReference>
<evidence type="ECO:0000313" key="4">
    <source>
        <dbReference type="Proteomes" id="UP000801492"/>
    </source>
</evidence>
<protein>
    <recommendedName>
        <fullName evidence="2">Activating transcription factor 7-interacting protein Fn3 domain-containing protein</fullName>
    </recommendedName>
</protein>
<keyword evidence="4" id="KW-1185">Reference proteome</keyword>
<organism evidence="3 4">
    <name type="scientific">Ignelater luminosus</name>
    <name type="common">Cucubano</name>
    <name type="synonym">Pyrophorus luminosus</name>
    <dbReference type="NCBI Taxonomy" id="2038154"/>
    <lineage>
        <taxon>Eukaryota</taxon>
        <taxon>Metazoa</taxon>
        <taxon>Ecdysozoa</taxon>
        <taxon>Arthropoda</taxon>
        <taxon>Hexapoda</taxon>
        <taxon>Insecta</taxon>
        <taxon>Pterygota</taxon>
        <taxon>Neoptera</taxon>
        <taxon>Endopterygota</taxon>
        <taxon>Coleoptera</taxon>
        <taxon>Polyphaga</taxon>
        <taxon>Elateriformia</taxon>
        <taxon>Elateroidea</taxon>
        <taxon>Elateridae</taxon>
        <taxon>Agrypninae</taxon>
        <taxon>Pyrophorini</taxon>
        <taxon>Ignelater</taxon>
    </lineage>
</organism>